<sequence length="227" mass="25131">MFLTRFPINPARRGARKLLASPQAMHAAVRAGFADPADYQRPDSRTLWRLDTPAPATVHLYLISPGRPDLTHLVEQAGWPTTATWDTRAYDPLLATLRPGQRWAFRLTANPVHSGRKTPDTKETQRFGYLRAEEQEQWLLQRAARCGFTVATQQDGRPNLRLHQRQTQSFKRGTQPVTLTTVTYDGVLDVTDGQAFRTALTSGIGHAKAYGCGLLTLAPADGAATGR</sequence>
<gene>
    <name evidence="1" type="ORF">Alo02nite_77250</name>
    <name evidence="2" type="ORF">BJ964_006688</name>
</gene>
<proteinExistence type="predicted"/>
<dbReference type="NCBIfam" id="TIGR01907">
    <property type="entry name" value="casE_Cse3"/>
    <property type="match status" value="1"/>
</dbReference>
<accession>A0A7W7HLQ2</accession>
<dbReference type="RefSeq" id="WP_188124358.1">
    <property type="nucleotide sequence ID" value="NZ_BOMP01000143.1"/>
</dbReference>
<dbReference type="EMBL" id="JACHNC010000001">
    <property type="protein sequence ID" value="MBB4752527.1"/>
    <property type="molecule type" value="Genomic_DNA"/>
</dbReference>
<dbReference type="CDD" id="cd09727">
    <property type="entry name" value="Cas6_I-E"/>
    <property type="match status" value="1"/>
</dbReference>
<dbReference type="Pfam" id="PF08798">
    <property type="entry name" value="CRISPR_assoc"/>
    <property type="match status" value="1"/>
</dbReference>
<evidence type="ECO:0000313" key="1">
    <source>
        <dbReference type="EMBL" id="GIE44827.1"/>
    </source>
</evidence>
<protein>
    <submittedName>
        <fullName evidence="2">CRISPR system Cascade subunit CasE</fullName>
    </submittedName>
    <submittedName>
        <fullName evidence="1">Type I-E CRISPR-associated protein Cas6/Cse3/CasE</fullName>
    </submittedName>
</protein>
<dbReference type="Proteomes" id="UP000590511">
    <property type="component" value="Unassembled WGS sequence"/>
</dbReference>
<evidence type="ECO:0000313" key="4">
    <source>
        <dbReference type="Proteomes" id="UP000631312"/>
    </source>
</evidence>
<dbReference type="SUPFAM" id="SSF117987">
    <property type="entry name" value="CRISPR-associated protein"/>
    <property type="match status" value="2"/>
</dbReference>
<dbReference type="SMART" id="SM01101">
    <property type="entry name" value="CRISPR_assoc"/>
    <property type="match status" value="1"/>
</dbReference>
<dbReference type="Proteomes" id="UP000631312">
    <property type="component" value="Unassembled WGS sequence"/>
</dbReference>
<dbReference type="EMBL" id="BOMP01000143">
    <property type="protein sequence ID" value="GIE44827.1"/>
    <property type="molecule type" value="Genomic_DNA"/>
</dbReference>
<keyword evidence="4" id="KW-1185">Reference proteome</keyword>
<dbReference type="InterPro" id="IPR010179">
    <property type="entry name" value="CRISPR-assoc_prot_Cse3"/>
</dbReference>
<evidence type="ECO:0000313" key="3">
    <source>
        <dbReference type="Proteomes" id="UP000590511"/>
    </source>
</evidence>
<evidence type="ECO:0000313" key="2">
    <source>
        <dbReference type="EMBL" id="MBB4752527.1"/>
    </source>
</evidence>
<dbReference type="AlphaFoldDB" id="A0A7W7HLQ2"/>
<dbReference type="Gene3D" id="3.30.70.1210">
    <property type="entry name" value="Crispr-associated protein, domain 2"/>
    <property type="match status" value="1"/>
</dbReference>
<reference evidence="1 4" key="2">
    <citation type="submission" date="2021-01" db="EMBL/GenBank/DDBJ databases">
        <title>Whole genome shotgun sequence of Actinoplanes lobatus NBRC 12513.</title>
        <authorList>
            <person name="Komaki H."/>
            <person name="Tamura T."/>
        </authorList>
    </citation>
    <scope>NUCLEOTIDE SEQUENCE [LARGE SCALE GENOMIC DNA]</scope>
    <source>
        <strain evidence="1 4">NBRC 12513</strain>
    </source>
</reference>
<name>A0A7W7HLQ2_9ACTN</name>
<organism evidence="2 3">
    <name type="scientific">Actinoplanes lobatus</name>
    <dbReference type="NCBI Taxonomy" id="113568"/>
    <lineage>
        <taxon>Bacteria</taxon>
        <taxon>Bacillati</taxon>
        <taxon>Actinomycetota</taxon>
        <taxon>Actinomycetes</taxon>
        <taxon>Micromonosporales</taxon>
        <taxon>Micromonosporaceae</taxon>
        <taxon>Actinoplanes</taxon>
    </lineage>
</organism>
<comment type="caution">
    <text evidence="2">The sequence shown here is derived from an EMBL/GenBank/DDBJ whole genome shotgun (WGS) entry which is preliminary data.</text>
</comment>
<reference evidence="2 3" key="1">
    <citation type="submission" date="2020-08" db="EMBL/GenBank/DDBJ databases">
        <title>Sequencing the genomes of 1000 actinobacteria strains.</title>
        <authorList>
            <person name="Klenk H.-P."/>
        </authorList>
    </citation>
    <scope>NUCLEOTIDE SEQUENCE [LARGE SCALE GENOMIC DNA]</scope>
    <source>
        <strain evidence="2 3">DSM 43150</strain>
    </source>
</reference>
<dbReference type="Gene3D" id="3.30.70.1200">
    <property type="entry name" value="Crispr-associated protein, domain 1"/>
    <property type="match status" value="1"/>
</dbReference>